<proteinExistence type="predicted"/>
<evidence type="ECO:0000313" key="1">
    <source>
        <dbReference type="EMBL" id="GIY98539.1"/>
    </source>
</evidence>
<name>A0AAV4XXC8_CAEEX</name>
<gene>
    <name evidence="1" type="ORF">CEXT_439511</name>
</gene>
<reference evidence="1 2" key="1">
    <citation type="submission" date="2021-06" db="EMBL/GenBank/DDBJ databases">
        <title>Caerostris extrusa draft genome.</title>
        <authorList>
            <person name="Kono N."/>
            <person name="Arakawa K."/>
        </authorList>
    </citation>
    <scope>NUCLEOTIDE SEQUENCE [LARGE SCALE GENOMIC DNA]</scope>
</reference>
<dbReference type="Proteomes" id="UP001054945">
    <property type="component" value="Unassembled WGS sequence"/>
</dbReference>
<evidence type="ECO:0000313" key="2">
    <source>
        <dbReference type="Proteomes" id="UP001054945"/>
    </source>
</evidence>
<comment type="caution">
    <text evidence="1">The sequence shown here is derived from an EMBL/GenBank/DDBJ whole genome shotgun (WGS) entry which is preliminary data.</text>
</comment>
<organism evidence="1 2">
    <name type="scientific">Caerostris extrusa</name>
    <name type="common">Bark spider</name>
    <name type="synonym">Caerostris bankana</name>
    <dbReference type="NCBI Taxonomy" id="172846"/>
    <lineage>
        <taxon>Eukaryota</taxon>
        <taxon>Metazoa</taxon>
        <taxon>Ecdysozoa</taxon>
        <taxon>Arthropoda</taxon>
        <taxon>Chelicerata</taxon>
        <taxon>Arachnida</taxon>
        <taxon>Araneae</taxon>
        <taxon>Araneomorphae</taxon>
        <taxon>Entelegynae</taxon>
        <taxon>Araneoidea</taxon>
        <taxon>Araneidae</taxon>
        <taxon>Caerostris</taxon>
    </lineage>
</organism>
<dbReference type="AlphaFoldDB" id="A0AAV4XXC8"/>
<dbReference type="EMBL" id="BPLR01018305">
    <property type="protein sequence ID" value="GIY98539.1"/>
    <property type="molecule type" value="Genomic_DNA"/>
</dbReference>
<accession>A0AAV4XXC8</accession>
<keyword evidence="2" id="KW-1185">Reference proteome</keyword>
<protein>
    <submittedName>
        <fullName evidence="1">Uncharacterized protein</fullName>
    </submittedName>
</protein>
<sequence>MDGNLRLIHQRLEHMTEAIEDVILHGSNFFHYIEQAVYEHTSLDPDKLTTDECLEREQDSNFLIDELQDLRKATENIMEVYEMLVRRVMNQNHPTLLHRLEMDMKWKIEDLLNNVLDKESQVDCYKFKLEFRRSMSNFPRGE</sequence>